<comment type="caution">
    <text evidence="3">The sequence shown here is derived from an EMBL/GenBank/DDBJ whole genome shotgun (WGS) entry which is preliminary data.</text>
</comment>
<keyword evidence="4" id="KW-1185">Reference proteome</keyword>
<dbReference type="Pfam" id="PF08327">
    <property type="entry name" value="AHSA1"/>
    <property type="match status" value="1"/>
</dbReference>
<sequence length="157" mass="17602">MNASTQGQARPELTIKRVLDAPRELVYACWTQEEHMKNWFFPKGFTVPHSQADVRPGGSYRSCLRAPDGTDHWVGGVYRELTPPEKIVFTHAWQDEAGNSEHETVVTITLDPVEDGKTRLTFHQAFFLSDASRDGHAEGWNESLDGLETYLEGGKAA</sequence>
<dbReference type="EMBL" id="JAZHFV010000001">
    <property type="protein sequence ID" value="MEX4006139.1"/>
    <property type="molecule type" value="Genomic_DNA"/>
</dbReference>
<organism evidence="3 4">
    <name type="scientific">Neoaquamicrobium sediminum</name>
    <dbReference type="NCBI Taxonomy" id="1849104"/>
    <lineage>
        <taxon>Bacteria</taxon>
        <taxon>Pseudomonadati</taxon>
        <taxon>Pseudomonadota</taxon>
        <taxon>Alphaproteobacteria</taxon>
        <taxon>Hyphomicrobiales</taxon>
        <taxon>Phyllobacteriaceae</taxon>
        <taxon>Neoaquamicrobium</taxon>
    </lineage>
</organism>
<evidence type="ECO:0000313" key="4">
    <source>
        <dbReference type="Proteomes" id="UP001559025"/>
    </source>
</evidence>
<proteinExistence type="inferred from homology"/>
<name>A0ABV3WNB7_9HYPH</name>
<gene>
    <name evidence="3" type="ORF">V1479_02420</name>
</gene>
<evidence type="ECO:0000259" key="2">
    <source>
        <dbReference type="Pfam" id="PF08327"/>
    </source>
</evidence>
<dbReference type="Proteomes" id="UP001559025">
    <property type="component" value="Unassembled WGS sequence"/>
</dbReference>
<feature type="domain" description="Activator of Hsp90 ATPase homologue 1/2-like C-terminal" evidence="2">
    <location>
        <begin position="20"/>
        <end position="152"/>
    </location>
</feature>
<reference evidence="3 4" key="1">
    <citation type="submission" date="2024-01" db="EMBL/GenBank/DDBJ databases">
        <title>New evidence supports the origin of RcGTA from prophage.</title>
        <authorList>
            <person name="Xu Y."/>
            <person name="Liu B."/>
            <person name="Chen F."/>
        </authorList>
    </citation>
    <scope>NUCLEOTIDE SEQUENCE [LARGE SCALE GENOMIC DNA]</scope>
    <source>
        <strain evidence="3 4">CBW1107-2</strain>
    </source>
</reference>
<protein>
    <submittedName>
        <fullName evidence="3">SRPBCC domain-containing protein</fullName>
    </submittedName>
</protein>
<evidence type="ECO:0000256" key="1">
    <source>
        <dbReference type="ARBA" id="ARBA00006817"/>
    </source>
</evidence>
<dbReference type="RefSeq" id="WP_368801500.1">
    <property type="nucleotide sequence ID" value="NZ_JAZHFV010000001.1"/>
</dbReference>
<dbReference type="CDD" id="cd07814">
    <property type="entry name" value="SRPBCC_CalC_Aha1-like"/>
    <property type="match status" value="1"/>
</dbReference>
<dbReference type="InterPro" id="IPR023393">
    <property type="entry name" value="START-like_dom_sf"/>
</dbReference>
<comment type="similarity">
    <text evidence="1">Belongs to the AHA1 family.</text>
</comment>
<dbReference type="Gene3D" id="3.30.530.20">
    <property type="match status" value="1"/>
</dbReference>
<dbReference type="SUPFAM" id="SSF55961">
    <property type="entry name" value="Bet v1-like"/>
    <property type="match status" value="1"/>
</dbReference>
<accession>A0ABV3WNB7</accession>
<dbReference type="InterPro" id="IPR013538">
    <property type="entry name" value="ASHA1/2-like_C"/>
</dbReference>
<evidence type="ECO:0000313" key="3">
    <source>
        <dbReference type="EMBL" id="MEX4006139.1"/>
    </source>
</evidence>